<evidence type="ECO:0000256" key="2">
    <source>
        <dbReference type="ARBA" id="ARBA00006275"/>
    </source>
</evidence>
<comment type="similarity">
    <text evidence="2">Belongs to the SusD family.</text>
</comment>
<sequence>MKKINLIYASILAVALSACSKLEEDPESVLVTAQFYQNEGQAVSAVTANYRKLYESGQSLYNSLIQIGVEMATDDYEAGPRARNAHVRAISGLTHDSSNDRMEQLWKQSYDAINASNIAIDKIALIDEAKISSSVRKRLINESKFLRALHYFNLVRWFGDVPIVLHENTSLAPEDLYVPNAPEAAVYAQIIQDLKDAESLPAPAEYSSKDLGRATSGAAKSLLAKVYLTHKEWANAVQKSKEVIDSKYYSLFANFADVFNVATKNGKEHIFSAQFVGNAGFQGNSLASRSAPADVPGINGDYADALHTTGGLYASFADNDTRKAITFVTQMVSPTNGQLYTFSPQFNKYYDPAVVGNQSQSSKNLPIIRYAEVLLIYAEALNEVNNGPNAAAYAAIDEVRQRAGIAKLADISPALTADQFRDAVFQERRKELVFEYQRWFDLVRRGADYYVATLKAAGKTLAAKRHIHFPIPQRELNLNPKLKQNPDWVNY</sequence>
<dbReference type="CDD" id="cd08977">
    <property type="entry name" value="SusD"/>
    <property type="match status" value="1"/>
</dbReference>
<dbReference type="InterPro" id="IPR012944">
    <property type="entry name" value="SusD_RagB_dom"/>
</dbReference>
<name>A0A4R0PKT6_9SPHI</name>
<dbReference type="PROSITE" id="PS51257">
    <property type="entry name" value="PROKAR_LIPOPROTEIN"/>
    <property type="match status" value="1"/>
</dbReference>
<dbReference type="Proteomes" id="UP000293925">
    <property type="component" value="Unassembled WGS sequence"/>
</dbReference>
<dbReference type="OrthoDB" id="5694214at2"/>
<evidence type="ECO:0000259" key="6">
    <source>
        <dbReference type="Pfam" id="PF07980"/>
    </source>
</evidence>
<evidence type="ECO:0000259" key="7">
    <source>
        <dbReference type="Pfam" id="PF14322"/>
    </source>
</evidence>
<dbReference type="PROSITE" id="PS00430">
    <property type="entry name" value="TONB_DEPENDENT_REC_1"/>
    <property type="match status" value="1"/>
</dbReference>
<dbReference type="SUPFAM" id="SSF48452">
    <property type="entry name" value="TPR-like"/>
    <property type="match status" value="1"/>
</dbReference>
<gene>
    <name evidence="8" type="ORF">EZ456_23350</name>
</gene>
<organism evidence="8 9">
    <name type="scientific">Pedobacter psychrodurus</name>
    <dbReference type="NCBI Taxonomy" id="2530456"/>
    <lineage>
        <taxon>Bacteria</taxon>
        <taxon>Pseudomonadati</taxon>
        <taxon>Bacteroidota</taxon>
        <taxon>Sphingobacteriia</taxon>
        <taxon>Sphingobacteriales</taxon>
        <taxon>Sphingobacteriaceae</taxon>
        <taxon>Pedobacter</taxon>
    </lineage>
</organism>
<feature type="domain" description="RagB/SusD" evidence="6">
    <location>
        <begin position="345"/>
        <end position="488"/>
    </location>
</feature>
<dbReference type="Pfam" id="PF14322">
    <property type="entry name" value="SusD-like_3"/>
    <property type="match status" value="1"/>
</dbReference>
<protein>
    <submittedName>
        <fullName evidence="8">RagB/SusD family nutrient uptake outer membrane protein</fullName>
    </submittedName>
</protein>
<feature type="domain" description="SusD-like N-terminal" evidence="7">
    <location>
        <begin position="94"/>
        <end position="228"/>
    </location>
</feature>
<dbReference type="RefSeq" id="WP_131534384.1">
    <property type="nucleotide sequence ID" value="NZ_SJSO01000032.1"/>
</dbReference>
<proteinExistence type="inferred from homology"/>
<evidence type="ECO:0000256" key="4">
    <source>
        <dbReference type="ARBA" id="ARBA00023136"/>
    </source>
</evidence>
<evidence type="ECO:0000256" key="1">
    <source>
        <dbReference type="ARBA" id="ARBA00004442"/>
    </source>
</evidence>
<reference evidence="8 9" key="1">
    <citation type="submission" date="2019-02" db="EMBL/GenBank/DDBJ databases">
        <title>Pedobacter sp. RP-3-21 sp. nov., isolated from Arctic soil.</title>
        <authorList>
            <person name="Dahal R.H."/>
        </authorList>
    </citation>
    <scope>NUCLEOTIDE SEQUENCE [LARGE SCALE GENOMIC DNA]</scope>
    <source>
        <strain evidence="8 9">RP-3-21</strain>
    </source>
</reference>
<keyword evidence="5" id="KW-0998">Cell outer membrane</keyword>
<dbReference type="InterPro" id="IPR010916">
    <property type="entry name" value="TonB_box_CS"/>
</dbReference>
<dbReference type="GO" id="GO:0009279">
    <property type="term" value="C:cell outer membrane"/>
    <property type="evidence" value="ECO:0007669"/>
    <property type="project" value="UniProtKB-SubCell"/>
</dbReference>
<keyword evidence="3" id="KW-0732">Signal</keyword>
<evidence type="ECO:0000313" key="8">
    <source>
        <dbReference type="EMBL" id="TCD17205.1"/>
    </source>
</evidence>
<dbReference type="Pfam" id="PF07980">
    <property type="entry name" value="SusD_RagB"/>
    <property type="match status" value="1"/>
</dbReference>
<comment type="subcellular location">
    <subcellularLocation>
        <location evidence="1">Cell outer membrane</location>
    </subcellularLocation>
</comment>
<evidence type="ECO:0000313" key="9">
    <source>
        <dbReference type="Proteomes" id="UP000293925"/>
    </source>
</evidence>
<dbReference type="InterPro" id="IPR011990">
    <property type="entry name" value="TPR-like_helical_dom_sf"/>
</dbReference>
<accession>A0A4R0PKT6</accession>
<dbReference type="Gene3D" id="1.25.40.390">
    <property type="match status" value="1"/>
</dbReference>
<keyword evidence="9" id="KW-1185">Reference proteome</keyword>
<evidence type="ECO:0000256" key="3">
    <source>
        <dbReference type="ARBA" id="ARBA00022729"/>
    </source>
</evidence>
<dbReference type="InterPro" id="IPR033985">
    <property type="entry name" value="SusD-like_N"/>
</dbReference>
<evidence type="ECO:0000256" key="5">
    <source>
        <dbReference type="ARBA" id="ARBA00023237"/>
    </source>
</evidence>
<keyword evidence="4" id="KW-0472">Membrane</keyword>
<dbReference type="EMBL" id="SJSO01000032">
    <property type="protein sequence ID" value="TCD17205.1"/>
    <property type="molecule type" value="Genomic_DNA"/>
</dbReference>
<dbReference type="AlphaFoldDB" id="A0A4R0PKT6"/>
<comment type="caution">
    <text evidence="8">The sequence shown here is derived from an EMBL/GenBank/DDBJ whole genome shotgun (WGS) entry which is preliminary data.</text>
</comment>